<dbReference type="PANTHER" id="PTHR23257">
    <property type="entry name" value="SERINE-THREONINE PROTEIN KINASE"/>
    <property type="match status" value="1"/>
</dbReference>
<evidence type="ECO:0000259" key="1">
    <source>
        <dbReference type="PROSITE" id="PS50011"/>
    </source>
</evidence>
<dbReference type="Gene3D" id="1.10.510.10">
    <property type="entry name" value="Transferase(Phosphotransferase) domain 1"/>
    <property type="match status" value="1"/>
</dbReference>
<dbReference type="EMBL" id="JEMT01014238">
    <property type="protein sequence ID" value="EXX73596.1"/>
    <property type="molecule type" value="Genomic_DNA"/>
</dbReference>
<reference evidence="2 3" key="1">
    <citation type="submission" date="2014-02" db="EMBL/GenBank/DDBJ databases">
        <title>Single nucleus genome sequencing reveals high similarity among nuclei of an endomycorrhizal fungus.</title>
        <authorList>
            <person name="Lin K."/>
            <person name="Geurts R."/>
            <person name="Zhang Z."/>
            <person name="Limpens E."/>
            <person name="Saunders D.G."/>
            <person name="Mu D."/>
            <person name="Pang E."/>
            <person name="Cao H."/>
            <person name="Cha H."/>
            <person name="Lin T."/>
            <person name="Zhou Q."/>
            <person name="Shang Y."/>
            <person name="Li Y."/>
            <person name="Ivanov S."/>
            <person name="Sharma T."/>
            <person name="Velzen R.V."/>
            <person name="Ruijter N.D."/>
            <person name="Aanen D.K."/>
            <person name="Win J."/>
            <person name="Kamoun S."/>
            <person name="Bisseling T."/>
            <person name="Huang S."/>
        </authorList>
    </citation>
    <scope>NUCLEOTIDE SEQUENCE [LARGE SCALE GENOMIC DNA]</scope>
    <source>
        <strain evidence="3">DAOM197198w</strain>
    </source>
</reference>
<dbReference type="InterPro" id="IPR001245">
    <property type="entry name" value="Ser-Thr/Tyr_kinase_cat_dom"/>
</dbReference>
<dbReference type="Pfam" id="PF07714">
    <property type="entry name" value="PK_Tyr_Ser-Thr"/>
    <property type="match status" value="1"/>
</dbReference>
<dbReference type="GO" id="GO:0007165">
    <property type="term" value="P:signal transduction"/>
    <property type="evidence" value="ECO:0007669"/>
    <property type="project" value="TreeGrafter"/>
</dbReference>
<gene>
    <name evidence="2" type="ORF">RirG_058900</name>
</gene>
<evidence type="ECO:0000313" key="3">
    <source>
        <dbReference type="Proteomes" id="UP000022910"/>
    </source>
</evidence>
<dbReference type="GO" id="GO:0004672">
    <property type="term" value="F:protein kinase activity"/>
    <property type="evidence" value="ECO:0007669"/>
    <property type="project" value="InterPro"/>
</dbReference>
<protein>
    <submittedName>
        <fullName evidence="2">Ypk2p</fullName>
    </submittedName>
</protein>
<dbReference type="PANTHER" id="PTHR23257:SF974">
    <property type="entry name" value="RECEPTOR-INTERACTING SERINE_THREONINE-PROTEIN KINASE 3"/>
    <property type="match status" value="1"/>
</dbReference>
<organism evidence="2 3">
    <name type="scientific">Rhizophagus irregularis (strain DAOM 197198w)</name>
    <name type="common">Glomus intraradices</name>
    <dbReference type="NCBI Taxonomy" id="1432141"/>
    <lineage>
        <taxon>Eukaryota</taxon>
        <taxon>Fungi</taxon>
        <taxon>Fungi incertae sedis</taxon>
        <taxon>Mucoromycota</taxon>
        <taxon>Glomeromycotina</taxon>
        <taxon>Glomeromycetes</taxon>
        <taxon>Glomerales</taxon>
        <taxon>Glomeraceae</taxon>
        <taxon>Rhizophagus</taxon>
    </lineage>
</organism>
<feature type="domain" description="Protein kinase" evidence="1">
    <location>
        <begin position="111"/>
        <end position="379"/>
    </location>
</feature>
<dbReference type="GO" id="GO:0005524">
    <property type="term" value="F:ATP binding"/>
    <property type="evidence" value="ECO:0007669"/>
    <property type="project" value="InterPro"/>
</dbReference>
<comment type="caution">
    <text evidence="2">The sequence shown here is derived from an EMBL/GenBank/DDBJ whole genome shotgun (WGS) entry which is preliminary data.</text>
</comment>
<proteinExistence type="predicted"/>
<dbReference type="AlphaFoldDB" id="A0A015LLM8"/>
<dbReference type="InterPro" id="IPR050167">
    <property type="entry name" value="Ser_Thr_protein_kinase"/>
</dbReference>
<sequence>MDEIKLSDDVFEQIKDFDHYYFLTEEQKSLIDKLIIDEELKECYKENGLCRNCKQLNTGRCYCQPCKSQYFKQNFKNWTSGNHDVDEFIQKAQLKASDSYKVIEWIEYDKFEDVEYLAKGGFGTTFKAVWKDGPFRDYNIQGERKGETKVALKCLHNSQDITAEFLKEVESNILALDDDDWIVRCFGITKDPKTNNFLMVMELKNGSLRQHLNNNFISLNWESKLFNLQCIACGLKDIHNKGLIHHDFHCGNILSDFKEDAYVTDLGLCQPANVKSSQNSNKKIYGVLPYVAPEVLRGNEYTQKSDIYGFGIIAYEICTGLPPYYNIAHDEFLAMKICKGLRPTSNYKIPQLIFDIINQCWDADPLKRPNAEEVRESTLKLYKNSYDNEVNSVIYGQVKEADEKNKESSLTIQSPLSSTSTLSYMTHPHAVYTSRLLDFKNLPEPKNSDNNDLLGVEYSDSLKMDFTKLDINPKDERN</sequence>
<evidence type="ECO:0000313" key="2">
    <source>
        <dbReference type="EMBL" id="EXX73596.1"/>
    </source>
</evidence>
<dbReference type="Proteomes" id="UP000022910">
    <property type="component" value="Unassembled WGS sequence"/>
</dbReference>
<keyword evidence="3" id="KW-1185">Reference proteome</keyword>
<dbReference type="PROSITE" id="PS50011">
    <property type="entry name" value="PROTEIN_KINASE_DOM"/>
    <property type="match status" value="1"/>
</dbReference>
<name>A0A015LLM8_RHIIW</name>
<dbReference type="GO" id="GO:0005737">
    <property type="term" value="C:cytoplasm"/>
    <property type="evidence" value="ECO:0007669"/>
    <property type="project" value="TreeGrafter"/>
</dbReference>
<dbReference type="InterPro" id="IPR000719">
    <property type="entry name" value="Prot_kinase_dom"/>
</dbReference>
<dbReference type="SUPFAM" id="SSF56112">
    <property type="entry name" value="Protein kinase-like (PK-like)"/>
    <property type="match status" value="1"/>
</dbReference>
<dbReference type="HOGENOM" id="CLU_000288_7_34_1"/>
<dbReference type="InterPro" id="IPR011009">
    <property type="entry name" value="Kinase-like_dom_sf"/>
</dbReference>
<accession>A0A015LLM8</accession>